<evidence type="ECO:0000256" key="11">
    <source>
        <dbReference type="ARBA" id="ARBA00022989"/>
    </source>
</evidence>
<dbReference type="InterPro" id="IPR001264">
    <property type="entry name" value="Glyco_trans_51"/>
</dbReference>
<evidence type="ECO:0000256" key="3">
    <source>
        <dbReference type="ARBA" id="ARBA00022645"/>
    </source>
</evidence>
<dbReference type="GO" id="GO:0071555">
    <property type="term" value="P:cell wall organization"/>
    <property type="evidence" value="ECO:0007669"/>
    <property type="project" value="UniProtKB-KW"/>
</dbReference>
<evidence type="ECO:0000256" key="5">
    <source>
        <dbReference type="ARBA" id="ARBA00022676"/>
    </source>
</evidence>
<keyword evidence="9" id="KW-0133">Cell shape</keyword>
<feature type="domain" description="Glycosyl transferase family 51" evidence="20">
    <location>
        <begin position="116"/>
        <end position="290"/>
    </location>
</feature>
<keyword evidence="14" id="KW-0961">Cell wall biogenesis/degradation</keyword>
<evidence type="ECO:0000259" key="20">
    <source>
        <dbReference type="Pfam" id="PF00912"/>
    </source>
</evidence>
<dbReference type="Pfam" id="PF00905">
    <property type="entry name" value="Transpeptidase"/>
    <property type="match status" value="1"/>
</dbReference>
<protein>
    <recommendedName>
        <fullName evidence="15">peptidoglycan glycosyltransferase</fullName>
        <ecNumber evidence="15">2.4.99.28</ecNumber>
    </recommendedName>
</protein>
<reference evidence="21 22" key="1">
    <citation type="journal article" date="2019" name="Nat. Microbiol.">
        <title>Mediterranean grassland soil C-N compound turnover is dependent on rainfall and depth, and is mediated by genomically divergent microorganisms.</title>
        <authorList>
            <person name="Diamond S."/>
            <person name="Andeer P.F."/>
            <person name="Li Z."/>
            <person name="Crits-Christoph A."/>
            <person name="Burstein D."/>
            <person name="Anantharaman K."/>
            <person name="Lane K.R."/>
            <person name="Thomas B.C."/>
            <person name="Pan C."/>
            <person name="Northen T.R."/>
            <person name="Banfield J.F."/>
        </authorList>
    </citation>
    <scope>NUCLEOTIDE SEQUENCE [LARGE SCALE GENOMIC DNA]</scope>
    <source>
        <strain evidence="21">WS_3</strain>
    </source>
</reference>
<evidence type="ECO:0000256" key="7">
    <source>
        <dbReference type="ARBA" id="ARBA00022692"/>
    </source>
</evidence>
<evidence type="ECO:0000256" key="15">
    <source>
        <dbReference type="ARBA" id="ARBA00044770"/>
    </source>
</evidence>
<dbReference type="GO" id="GO:0006508">
    <property type="term" value="P:proteolysis"/>
    <property type="evidence" value="ECO:0007669"/>
    <property type="project" value="UniProtKB-KW"/>
</dbReference>
<dbReference type="InterPro" id="IPR023346">
    <property type="entry name" value="Lysozyme-like_dom_sf"/>
</dbReference>
<feature type="compositionally biased region" description="Basic and acidic residues" evidence="17">
    <location>
        <begin position="1"/>
        <end position="12"/>
    </location>
</feature>
<dbReference type="InterPro" id="IPR012338">
    <property type="entry name" value="Beta-lactam/transpept-like"/>
</dbReference>
<feature type="compositionally biased region" description="Basic and acidic residues" evidence="17">
    <location>
        <begin position="753"/>
        <end position="766"/>
    </location>
</feature>
<dbReference type="GO" id="GO:0009252">
    <property type="term" value="P:peptidoglycan biosynthetic process"/>
    <property type="evidence" value="ECO:0007669"/>
    <property type="project" value="UniProtKB-KW"/>
</dbReference>
<dbReference type="PANTHER" id="PTHR32282">
    <property type="entry name" value="BINDING PROTEIN TRANSPEPTIDASE, PUTATIVE-RELATED"/>
    <property type="match status" value="1"/>
</dbReference>
<gene>
    <name evidence="21" type="ORF">E6K73_09500</name>
</gene>
<evidence type="ECO:0000259" key="19">
    <source>
        <dbReference type="Pfam" id="PF00905"/>
    </source>
</evidence>
<dbReference type="EMBL" id="VBOT01000118">
    <property type="protein sequence ID" value="TMQ49676.1"/>
    <property type="molecule type" value="Genomic_DNA"/>
</dbReference>
<keyword evidence="4" id="KW-0645">Protease</keyword>
<sequence length="766" mass="84392">MLGRHREAGNREARKRLGPPRRGGSSGRCLTPSPAPPTLPDERRNLESERTSARRAIQAAIRFPWKLFFVLVVIAVFGSAGAVFGVVRWIGRDLPRTDKLTAVQPPVKTVVYDARGRVLHEFFKENRSTVALNQIPRHLIEATLSTEDRNFYQHWGVDLWGIGRAAMSNLLQMRRAEGGSTITQQLARNLFLTHERTISRKLKEIALAVEIERNFTKNQILELYFNQIYFGEGAYGVEAAAKTYFAKPVRELTLSECALLAGIPANPSLYSPRRRPAAAKARRAKVLRNMLATKSITQVELDKAMSDPLGVTPQRYSNDRAPYFTEMVRLHLDERYGANIVYEGGLRVYTTLDMDLQQAAERALEKQLSALESDLKIRATHTNYVMPASEGARAGQTTPYLQGAIVALDPRTGYVRALVGGRDWNHSNFNRAVQARRQPGSAFKPFVYTAAMDNGFRPTDIIVDEPVSFPGGDGKLYQPGNYDRTYRGPVTLRYALQMSINIPAIKLLRKVGTSLVASYARRMGIKSPLGQNLSLALGTSEVSLLELTSAYGVLANTGIRSEPLFILKVEDKNGNVLEKNVPKLSEVLSAETAGVMTSMLQSVMDQGTGYPARARGFYNPAAGKTGTMDDYMDAWFVGYIPSLVCGVWVGFDQKRTIGPGMTGARAALPAWTDFMIAATRGRPVEEFPVPAGTVTRQICAETGMLATEACPNVTTETFTEGSEPAEYCTTHPGKPLQPAAPGAEAPPAQPNLRDLDRTQAERIHTP</sequence>
<dbReference type="EC" id="2.4.99.28" evidence="15"/>
<dbReference type="GO" id="GO:0016020">
    <property type="term" value="C:membrane"/>
    <property type="evidence" value="ECO:0007669"/>
    <property type="project" value="UniProtKB-SubCell"/>
</dbReference>
<evidence type="ECO:0000313" key="21">
    <source>
        <dbReference type="EMBL" id="TMQ49676.1"/>
    </source>
</evidence>
<feature type="domain" description="Penicillin-binding protein transpeptidase" evidence="19">
    <location>
        <begin position="403"/>
        <end position="642"/>
    </location>
</feature>
<comment type="subcellular location">
    <subcellularLocation>
        <location evidence="1">Membrane</location>
    </subcellularLocation>
</comment>
<feature type="region of interest" description="Disordered" evidence="17">
    <location>
        <begin position="722"/>
        <end position="766"/>
    </location>
</feature>
<evidence type="ECO:0000256" key="18">
    <source>
        <dbReference type="SAM" id="Phobius"/>
    </source>
</evidence>
<proteinExistence type="predicted"/>
<dbReference type="GO" id="GO:0008955">
    <property type="term" value="F:peptidoglycan glycosyltransferase activity"/>
    <property type="evidence" value="ECO:0007669"/>
    <property type="project" value="UniProtKB-EC"/>
</dbReference>
<dbReference type="GO" id="GO:0030288">
    <property type="term" value="C:outer membrane-bounded periplasmic space"/>
    <property type="evidence" value="ECO:0007669"/>
    <property type="project" value="TreeGrafter"/>
</dbReference>
<accession>A0A538SE68</accession>
<evidence type="ECO:0000256" key="1">
    <source>
        <dbReference type="ARBA" id="ARBA00004370"/>
    </source>
</evidence>
<dbReference type="GO" id="GO:0008360">
    <property type="term" value="P:regulation of cell shape"/>
    <property type="evidence" value="ECO:0007669"/>
    <property type="project" value="UniProtKB-KW"/>
</dbReference>
<dbReference type="NCBIfam" id="TIGR02074">
    <property type="entry name" value="PBP_1a_fam"/>
    <property type="match status" value="1"/>
</dbReference>
<evidence type="ECO:0000256" key="12">
    <source>
        <dbReference type="ARBA" id="ARBA00023136"/>
    </source>
</evidence>
<feature type="region of interest" description="Disordered" evidence="17">
    <location>
        <begin position="1"/>
        <end position="47"/>
    </location>
</feature>
<evidence type="ECO:0000256" key="6">
    <source>
        <dbReference type="ARBA" id="ARBA00022679"/>
    </source>
</evidence>
<dbReference type="FunFam" id="1.10.3810.10:FF:000003">
    <property type="entry name" value="Penicillin-binding protein 1a"/>
    <property type="match status" value="1"/>
</dbReference>
<evidence type="ECO:0000256" key="16">
    <source>
        <dbReference type="ARBA" id="ARBA00049902"/>
    </source>
</evidence>
<feature type="transmembrane region" description="Helical" evidence="18">
    <location>
        <begin position="67"/>
        <end position="90"/>
    </location>
</feature>
<dbReference type="Gene3D" id="3.40.710.10">
    <property type="entry name" value="DD-peptidase/beta-lactamase superfamily"/>
    <property type="match status" value="1"/>
</dbReference>
<keyword evidence="12 18" id="KW-0472">Membrane</keyword>
<keyword evidence="3" id="KW-0121">Carboxypeptidase</keyword>
<keyword evidence="8" id="KW-0378">Hydrolase</keyword>
<keyword evidence="11 18" id="KW-1133">Transmembrane helix</keyword>
<dbReference type="Proteomes" id="UP000320184">
    <property type="component" value="Unassembled WGS sequence"/>
</dbReference>
<dbReference type="InterPro" id="IPR036950">
    <property type="entry name" value="PBP_transglycosylase"/>
</dbReference>
<name>A0A538SE68_UNCEI</name>
<comment type="pathway">
    <text evidence="2">Cell wall biogenesis; peptidoglycan biosynthesis.</text>
</comment>
<keyword evidence="6" id="KW-0808">Transferase</keyword>
<dbReference type="PANTHER" id="PTHR32282:SF33">
    <property type="entry name" value="PEPTIDOGLYCAN GLYCOSYLTRANSFERASE"/>
    <property type="match status" value="1"/>
</dbReference>
<evidence type="ECO:0000256" key="10">
    <source>
        <dbReference type="ARBA" id="ARBA00022984"/>
    </source>
</evidence>
<dbReference type="AlphaFoldDB" id="A0A538SE68"/>
<keyword evidence="13" id="KW-0511">Multifunctional enzyme</keyword>
<dbReference type="Pfam" id="PF00912">
    <property type="entry name" value="Transgly"/>
    <property type="match status" value="1"/>
</dbReference>
<comment type="caution">
    <text evidence="21">The sequence shown here is derived from an EMBL/GenBank/DDBJ whole genome shotgun (WGS) entry which is preliminary data.</text>
</comment>
<evidence type="ECO:0000256" key="13">
    <source>
        <dbReference type="ARBA" id="ARBA00023268"/>
    </source>
</evidence>
<dbReference type="SUPFAM" id="SSF56601">
    <property type="entry name" value="beta-lactamase/transpeptidase-like"/>
    <property type="match status" value="1"/>
</dbReference>
<dbReference type="Gene3D" id="1.10.3810.10">
    <property type="entry name" value="Biosynthetic peptidoglycan transglycosylase-like"/>
    <property type="match status" value="1"/>
</dbReference>
<dbReference type="GO" id="GO:0008658">
    <property type="term" value="F:penicillin binding"/>
    <property type="evidence" value="ECO:0007669"/>
    <property type="project" value="InterPro"/>
</dbReference>
<dbReference type="InterPro" id="IPR050396">
    <property type="entry name" value="Glycosyltr_51/Transpeptidase"/>
</dbReference>
<comment type="catalytic activity">
    <reaction evidence="16">
        <text>[GlcNAc-(1-&gt;4)-Mur2Ac(oyl-L-Ala-gamma-D-Glu-L-Lys-D-Ala-D-Ala)](n)-di-trans,octa-cis-undecaprenyl diphosphate + beta-D-GlcNAc-(1-&gt;4)-Mur2Ac(oyl-L-Ala-gamma-D-Glu-L-Lys-D-Ala-D-Ala)-di-trans,octa-cis-undecaprenyl diphosphate = [GlcNAc-(1-&gt;4)-Mur2Ac(oyl-L-Ala-gamma-D-Glu-L-Lys-D-Ala-D-Ala)](n+1)-di-trans,octa-cis-undecaprenyl diphosphate + di-trans,octa-cis-undecaprenyl diphosphate + H(+)</text>
        <dbReference type="Rhea" id="RHEA:23708"/>
        <dbReference type="Rhea" id="RHEA-COMP:9602"/>
        <dbReference type="Rhea" id="RHEA-COMP:9603"/>
        <dbReference type="ChEBI" id="CHEBI:15378"/>
        <dbReference type="ChEBI" id="CHEBI:58405"/>
        <dbReference type="ChEBI" id="CHEBI:60033"/>
        <dbReference type="ChEBI" id="CHEBI:78435"/>
        <dbReference type="EC" id="2.4.99.28"/>
    </reaction>
</comment>
<dbReference type="SUPFAM" id="SSF53955">
    <property type="entry name" value="Lysozyme-like"/>
    <property type="match status" value="1"/>
</dbReference>
<dbReference type="InterPro" id="IPR001460">
    <property type="entry name" value="PCN-bd_Tpept"/>
</dbReference>
<keyword evidence="10" id="KW-0573">Peptidoglycan synthesis</keyword>
<evidence type="ECO:0000256" key="17">
    <source>
        <dbReference type="SAM" id="MobiDB-lite"/>
    </source>
</evidence>
<evidence type="ECO:0000256" key="9">
    <source>
        <dbReference type="ARBA" id="ARBA00022960"/>
    </source>
</evidence>
<evidence type="ECO:0000313" key="22">
    <source>
        <dbReference type="Proteomes" id="UP000320184"/>
    </source>
</evidence>
<keyword evidence="5" id="KW-0328">Glycosyltransferase</keyword>
<evidence type="ECO:0000256" key="4">
    <source>
        <dbReference type="ARBA" id="ARBA00022670"/>
    </source>
</evidence>
<dbReference type="GO" id="GO:0004180">
    <property type="term" value="F:carboxypeptidase activity"/>
    <property type="evidence" value="ECO:0007669"/>
    <property type="project" value="UniProtKB-KW"/>
</dbReference>
<organism evidence="21 22">
    <name type="scientific">Eiseniibacteriota bacterium</name>
    <dbReference type="NCBI Taxonomy" id="2212470"/>
    <lineage>
        <taxon>Bacteria</taxon>
        <taxon>Candidatus Eiseniibacteriota</taxon>
    </lineage>
</organism>
<evidence type="ECO:0000256" key="2">
    <source>
        <dbReference type="ARBA" id="ARBA00004752"/>
    </source>
</evidence>
<keyword evidence="7 18" id="KW-0812">Transmembrane</keyword>
<evidence type="ECO:0000256" key="14">
    <source>
        <dbReference type="ARBA" id="ARBA00023316"/>
    </source>
</evidence>
<evidence type="ECO:0000256" key="8">
    <source>
        <dbReference type="ARBA" id="ARBA00022801"/>
    </source>
</evidence>